<reference evidence="8" key="2">
    <citation type="submission" date="2025-08" db="UniProtKB">
        <authorList>
            <consortium name="Ensembl"/>
        </authorList>
    </citation>
    <scope>IDENTIFICATION</scope>
</reference>
<dbReference type="SUPFAM" id="SSF48403">
    <property type="entry name" value="Ankyrin repeat"/>
    <property type="match status" value="1"/>
</dbReference>
<dbReference type="InterPro" id="IPR002110">
    <property type="entry name" value="Ankyrin_rpt"/>
</dbReference>
<evidence type="ECO:0000259" key="7">
    <source>
        <dbReference type="PROSITE" id="PS51194"/>
    </source>
</evidence>
<dbReference type="InterPro" id="IPR001374">
    <property type="entry name" value="R3H_dom"/>
</dbReference>
<dbReference type="InterPro" id="IPR011545">
    <property type="entry name" value="DEAD/DEAH_box_helicase_dom"/>
</dbReference>
<dbReference type="Pfam" id="PF12796">
    <property type="entry name" value="Ank_2"/>
    <property type="match status" value="1"/>
</dbReference>
<dbReference type="Gene3D" id="3.30.1370.50">
    <property type="entry name" value="R3H-like domain"/>
    <property type="match status" value="1"/>
</dbReference>
<dbReference type="InParanoid" id="A0A3P8WTQ3"/>
<evidence type="ECO:0000256" key="3">
    <source>
        <dbReference type="PROSITE-ProRule" id="PRU00023"/>
    </source>
</evidence>
<evidence type="ECO:0000259" key="6">
    <source>
        <dbReference type="PROSITE" id="PS51192"/>
    </source>
</evidence>
<dbReference type="InterPro" id="IPR027417">
    <property type="entry name" value="P-loop_NTPase"/>
</dbReference>
<dbReference type="PROSITE" id="PS51192">
    <property type="entry name" value="HELICASE_ATP_BIND_1"/>
    <property type="match status" value="1"/>
</dbReference>
<feature type="compositionally biased region" description="Polar residues" evidence="4">
    <location>
        <begin position="1188"/>
        <end position="1201"/>
    </location>
</feature>
<dbReference type="SMART" id="SM00847">
    <property type="entry name" value="HA2"/>
    <property type="match status" value="1"/>
</dbReference>
<feature type="compositionally biased region" description="Polar residues" evidence="4">
    <location>
        <begin position="401"/>
        <end position="426"/>
    </location>
</feature>
<dbReference type="Pfam" id="PF01424">
    <property type="entry name" value="R3H"/>
    <property type="match status" value="1"/>
</dbReference>
<dbReference type="CTD" id="64848"/>
<dbReference type="Pfam" id="PF00270">
    <property type="entry name" value="DEAD"/>
    <property type="match status" value="1"/>
</dbReference>
<dbReference type="Ensembl" id="ENSCSET00000028405.1">
    <property type="protein sequence ID" value="ENSCSEP00000028030.1"/>
    <property type="gene ID" value="ENSCSEG00000017911.1"/>
</dbReference>
<dbReference type="InterPro" id="IPR001650">
    <property type="entry name" value="Helicase_C-like"/>
</dbReference>
<dbReference type="SMART" id="SM00487">
    <property type="entry name" value="DEXDc"/>
    <property type="match status" value="1"/>
</dbReference>
<dbReference type="InterPro" id="IPR036867">
    <property type="entry name" value="R3H_dom_sf"/>
</dbReference>
<keyword evidence="2" id="KW-0067">ATP-binding</keyword>
<sequence length="1219" mass="136912">MSPNTAQLNDSHVEEEFKMAVELCLERFQYSEQKELEFPSCFSGAERAYIHRMAQSLGYISRSRERGLERFITVWKKQSEGKSLTTAPITVSHKSVHLIVSLLEKFPVRYREDTDGQFSPENCTVPVQTDNSREKFKPTGFLHNSTPLVPNKRSPSELESFRCSLPIHKYQDEIVNLIKTNKVVLVVGENGSGKTTQIPQFILDDCFNRGETCRMFCSQPRRLAVSSVAERVAAERGETVGQTVGYHIRLENRISPKTLLTFCTHGVLLRTLMTGDASLKTVTHVILDDVDDRDDMTDFLLTKMRTMLQKIPTLKLILSSAAVNVDLLRQYFGTCQVLNVTGRQFEVKEIFLEDILKLTSFNPPAIQKHKDEKMRREKQSTCFIDSTEGVKYGGIDRKQNRTANGNTLDRENSTTTKHTSLPPSLQTEVTPEQLMQEMDYCISNCFFSEDLDSFNHLFDLICNKNANVDYKHSDMGATPLMVAASRGLLSQIEQLLNMGADVNIKATNGWTALDFARSCQHPDAVDLLQASFPLSEVNVFEGESGESEVFSEDQELDLIMNLLHYICSNTCEGAVLIFVAEYSEILALRYRILYDDQRFAAHSERFQVFALYSDTQTVDQKTVMGASTPGVRRIILSTNIAESSITISDVVFVIDTGKVKEISFDSVSHLSVFKKGWISKASALQRKGRAGRCRPGICFHLFSLSTFSNMEEFKASRLLQIPLQGLCLQAKLLVPSSCSVADFLSKAPEPPPADAISKAVQRLMVIDAMDQDEELTFLGCYLADVSIKPHLGKMVLCAVVLKCLDPVLTIACILAYRDPFILPTEGTQRRKALLCRKHFSSSSFSDHMALLRAFQAWQRARRDGCERSFCERNFLSQATMEMIFDLRVQLLGQLRAIGFVRPRGSSNIHELNQNSENWAVVKAALVCGMYPNMFYVDQKTLQPLSHTDRKIYFHPTSVLNLFKEIKPAKSAEILPTSWFIYDEICRGERRSTVRCCSLVTSFTVAIFGGRAMLPGSPLQEYSIPRPVGLSCPDSQLEDSDSDTEDMAEIKVDKSFSFQANTEAAGLLNKLKQMWQSLFIKRIRFPSRSYTQREEVILQILVSVLTEEEQRAGLQQPSGIGQRPWPMAVGDFPQTSVKNSESSSPQTAAGSDPDREASGLFQAKAYSRDVASLCRGQLSADLWMSCTLTPRSSPNSSPQETKQGLEADLQEPTRISSWIL</sequence>
<dbReference type="SMART" id="SM00490">
    <property type="entry name" value="HELICc"/>
    <property type="match status" value="1"/>
</dbReference>
<evidence type="ECO:0000313" key="9">
    <source>
        <dbReference type="Proteomes" id="UP000265120"/>
    </source>
</evidence>
<dbReference type="SMR" id="A0A3P8WTQ3"/>
<dbReference type="Pfam" id="PF21010">
    <property type="entry name" value="HA2_C"/>
    <property type="match status" value="1"/>
</dbReference>
<dbReference type="RefSeq" id="XP_008322665.1">
    <property type="nucleotide sequence ID" value="XM_008324443.3"/>
</dbReference>
<dbReference type="SUPFAM" id="SSF82708">
    <property type="entry name" value="R3H domain"/>
    <property type="match status" value="1"/>
</dbReference>
<dbReference type="FunFam" id="1.20.120.1080:FF:000008">
    <property type="entry name" value="probable ATP-dependent RNA helicase YTHDC2"/>
    <property type="match status" value="1"/>
</dbReference>
<keyword evidence="3" id="KW-0040">ANK repeat</keyword>
<dbReference type="PANTHER" id="PTHR18934:SF213">
    <property type="entry name" value="3'-5' RNA HELICASE YTHDC2"/>
    <property type="match status" value="1"/>
</dbReference>
<dbReference type="AlphaFoldDB" id="A0A3P8WTQ3"/>
<dbReference type="GO" id="GO:0004386">
    <property type="term" value="F:helicase activity"/>
    <property type="evidence" value="ECO:0007669"/>
    <property type="project" value="TreeGrafter"/>
</dbReference>
<dbReference type="GeneTree" id="ENSGT00940000155826"/>
<evidence type="ECO:0000256" key="2">
    <source>
        <dbReference type="ARBA" id="ARBA00022840"/>
    </source>
</evidence>
<dbReference type="Gene3D" id="1.25.40.20">
    <property type="entry name" value="Ankyrin repeat-containing domain"/>
    <property type="match status" value="1"/>
</dbReference>
<dbReference type="Gene3D" id="3.40.50.300">
    <property type="entry name" value="P-loop containing nucleotide triphosphate hydrolases"/>
    <property type="match status" value="2"/>
</dbReference>
<dbReference type="InterPro" id="IPR007502">
    <property type="entry name" value="Helicase-assoc_dom"/>
</dbReference>
<dbReference type="PROSITE" id="PS50088">
    <property type="entry name" value="ANK_REPEAT"/>
    <property type="match status" value="1"/>
</dbReference>
<feature type="region of interest" description="Disordered" evidence="4">
    <location>
        <begin position="1188"/>
        <end position="1219"/>
    </location>
</feature>
<organism evidence="8 9">
    <name type="scientific">Cynoglossus semilaevis</name>
    <name type="common">Tongue sole</name>
    <dbReference type="NCBI Taxonomy" id="244447"/>
    <lineage>
        <taxon>Eukaryota</taxon>
        <taxon>Metazoa</taxon>
        <taxon>Chordata</taxon>
        <taxon>Craniata</taxon>
        <taxon>Vertebrata</taxon>
        <taxon>Euteleostomi</taxon>
        <taxon>Actinopterygii</taxon>
        <taxon>Neopterygii</taxon>
        <taxon>Teleostei</taxon>
        <taxon>Neoteleostei</taxon>
        <taxon>Acanthomorphata</taxon>
        <taxon>Carangaria</taxon>
        <taxon>Pleuronectiformes</taxon>
        <taxon>Pleuronectoidei</taxon>
        <taxon>Cynoglossidae</taxon>
        <taxon>Cynoglossinae</taxon>
        <taxon>Cynoglossus</taxon>
    </lineage>
</organism>
<dbReference type="STRING" id="244447.ENSCSEP00000028030"/>
<protein>
    <submittedName>
        <fullName evidence="8">YTH N6-methyladenosine RNA binding protein C2</fullName>
    </submittedName>
</protein>
<dbReference type="KEGG" id="csem:103389148"/>
<name>A0A3P8WTQ3_CYNSE</name>
<dbReference type="InterPro" id="IPR036770">
    <property type="entry name" value="Ankyrin_rpt-contain_sf"/>
</dbReference>
<reference evidence="8" key="3">
    <citation type="submission" date="2025-09" db="UniProtKB">
        <authorList>
            <consortium name="Ensembl"/>
        </authorList>
    </citation>
    <scope>IDENTIFICATION</scope>
</reference>
<dbReference type="GO" id="GO:0005524">
    <property type="term" value="F:ATP binding"/>
    <property type="evidence" value="ECO:0007669"/>
    <property type="project" value="UniProtKB-KW"/>
</dbReference>
<dbReference type="OrthoDB" id="6103986at2759"/>
<dbReference type="Gene3D" id="1.20.120.1080">
    <property type="match status" value="1"/>
</dbReference>
<dbReference type="PROSITE" id="PS50297">
    <property type="entry name" value="ANK_REP_REGION"/>
    <property type="match status" value="1"/>
</dbReference>
<dbReference type="CDD" id="cd18791">
    <property type="entry name" value="SF2_C_RHA"/>
    <property type="match status" value="1"/>
</dbReference>
<evidence type="ECO:0000256" key="1">
    <source>
        <dbReference type="ARBA" id="ARBA00022741"/>
    </source>
</evidence>
<feature type="repeat" description="ANK" evidence="3">
    <location>
        <begin position="475"/>
        <end position="507"/>
    </location>
</feature>
<evidence type="ECO:0000259" key="5">
    <source>
        <dbReference type="PROSITE" id="PS51061"/>
    </source>
</evidence>
<dbReference type="Proteomes" id="UP000265120">
    <property type="component" value="Chromosome 14"/>
</dbReference>
<dbReference type="PROSITE" id="PS51194">
    <property type="entry name" value="HELICASE_CTER"/>
    <property type="match status" value="1"/>
</dbReference>
<dbReference type="Pfam" id="PF00271">
    <property type="entry name" value="Helicase_C"/>
    <property type="match status" value="1"/>
</dbReference>
<feature type="region of interest" description="Disordered" evidence="4">
    <location>
        <begin position="1112"/>
        <end position="1155"/>
    </location>
</feature>
<dbReference type="GO" id="GO:0003723">
    <property type="term" value="F:RNA binding"/>
    <property type="evidence" value="ECO:0007669"/>
    <property type="project" value="TreeGrafter"/>
</dbReference>
<feature type="compositionally biased region" description="Polar residues" evidence="4">
    <location>
        <begin position="1132"/>
        <end position="1148"/>
    </location>
</feature>
<dbReference type="PROSITE" id="PS51061">
    <property type="entry name" value="R3H"/>
    <property type="match status" value="1"/>
</dbReference>
<evidence type="ECO:0000256" key="4">
    <source>
        <dbReference type="SAM" id="MobiDB-lite"/>
    </source>
</evidence>
<dbReference type="GeneID" id="103389148"/>
<proteinExistence type="predicted"/>
<keyword evidence="9" id="KW-1185">Reference proteome</keyword>
<dbReference type="InterPro" id="IPR011709">
    <property type="entry name" value="DEAD-box_helicase_OB_fold"/>
</dbReference>
<accession>A0A3P8WTQ3</accession>
<reference evidence="8 9" key="1">
    <citation type="journal article" date="2014" name="Nat. Genet.">
        <title>Whole-genome sequence of a flatfish provides insights into ZW sex chromosome evolution and adaptation to a benthic lifestyle.</title>
        <authorList>
            <person name="Chen S."/>
            <person name="Zhang G."/>
            <person name="Shao C."/>
            <person name="Huang Q."/>
            <person name="Liu G."/>
            <person name="Zhang P."/>
            <person name="Song W."/>
            <person name="An N."/>
            <person name="Chalopin D."/>
            <person name="Volff J.N."/>
            <person name="Hong Y."/>
            <person name="Li Q."/>
            <person name="Sha Z."/>
            <person name="Zhou H."/>
            <person name="Xie M."/>
            <person name="Yu Q."/>
            <person name="Liu Y."/>
            <person name="Xiang H."/>
            <person name="Wang N."/>
            <person name="Wu K."/>
            <person name="Yang C."/>
            <person name="Zhou Q."/>
            <person name="Liao X."/>
            <person name="Yang L."/>
            <person name="Hu Q."/>
            <person name="Zhang J."/>
            <person name="Meng L."/>
            <person name="Jin L."/>
            <person name="Tian Y."/>
            <person name="Lian J."/>
            <person name="Yang J."/>
            <person name="Miao G."/>
            <person name="Liu S."/>
            <person name="Liang Z."/>
            <person name="Yan F."/>
            <person name="Li Y."/>
            <person name="Sun B."/>
            <person name="Zhang H."/>
            <person name="Zhang J."/>
            <person name="Zhu Y."/>
            <person name="Du M."/>
            <person name="Zhao Y."/>
            <person name="Schartl M."/>
            <person name="Tang Q."/>
            <person name="Wang J."/>
        </authorList>
    </citation>
    <scope>NUCLEOTIDE SEQUENCE</scope>
</reference>
<feature type="domain" description="Helicase ATP-binding" evidence="6">
    <location>
        <begin position="175"/>
        <end position="341"/>
    </location>
</feature>
<dbReference type="InterPro" id="IPR014001">
    <property type="entry name" value="Helicase_ATP-bd"/>
</dbReference>
<keyword evidence="1" id="KW-0547">Nucleotide-binding</keyword>
<feature type="domain" description="R3H" evidence="5">
    <location>
        <begin position="15"/>
        <end position="78"/>
    </location>
</feature>
<dbReference type="Pfam" id="PF07717">
    <property type="entry name" value="OB_NTP_bind"/>
    <property type="match status" value="1"/>
</dbReference>
<evidence type="ECO:0000313" key="8">
    <source>
        <dbReference type="Ensembl" id="ENSCSEP00000028030.1"/>
    </source>
</evidence>
<feature type="domain" description="Helicase C-terminal" evidence="7">
    <location>
        <begin position="561"/>
        <end position="729"/>
    </location>
</feature>
<dbReference type="SUPFAM" id="SSF52540">
    <property type="entry name" value="P-loop containing nucleoside triphosphate hydrolases"/>
    <property type="match status" value="1"/>
</dbReference>
<feature type="region of interest" description="Disordered" evidence="4">
    <location>
        <begin position="394"/>
        <end position="426"/>
    </location>
</feature>
<dbReference type="SMART" id="SM00248">
    <property type="entry name" value="ANK"/>
    <property type="match status" value="2"/>
</dbReference>
<dbReference type="PANTHER" id="PTHR18934">
    <property type="entry name" value="ATP-DEPENDENT RNA HELICASE"/>
    <property type="match status" value="1"/>
</dbReference>